<sequence>MVQNLPPYTPIKSLSHELGIMFAFIAACLAVVAVYAYFWRIAQHRNAEKELARRKELHARGLRREGYPGRTRNEIGGISI</sequence>
<gene>
    <name evidence="2" type="ORF">ASPZODRAFT_12045</name>
</gene>
<dbReference type="VEuPathDB" id="FungiDB:ASPZODRAFT_12045"/>
<organism evidence="2 3">
    <name type="scientific">Penicilliopsis zonata CBS 506.65</name>
    <dbReference type="NCBI Taxonomy" id="1073090"/>
    <lineage>
        <taxon>Eukaryota</taxon>
        <taxon>Fungi</taxon>
        <taxon>Dikarya</taxon>
        <taxon>Ascomycota</taxon>
        <taxon>Pezizomycotina</taxon>
        <taxon>Eurotiomycetes</taxon>
        <taxon>Eurotiomycetidae</taxon>
        <taxon>Eurotiales</taxon>
        <taxon>Aspergillaceae</taxon>
        <taxon>Penicilliopsis</taxon>
    </lineage>
</organism>
<dbReference type="OrthoDB" id="3436553at2759"/>
<accession>A0A1L9SVI9</accession>
<keyword evidence="3" id="KW-1185">Reference proteome</keyword>
<dbReference type="EMBL" id="KV878336">
    <property type="protein sequence ID" value="OJJ51208.1"/>
    <property type="molecule type" value="Genomic_DNA"/>
</dbReference>
<evidence type="ECO:0000313" key="2">
    <source>
        <dbReference type="EMBL" id="OJJ51208.1"/>
    </source>
</evidence>
<keyword evidence="1" id="KW-0812">Transmembrane</keyword>
<keyword evidence="1" id="KW-1133">Transmembrane helix</keyword>
<keyword evidence="1" id="KW-0472">Membrane</keyword>
<dbReference type="GeneID" id="34607716"/>
<evidence type="ECO:0000313" key="3">
    <source>
        <dbReference type="Proteomes" id="UP000184188"/>
    </source>
</evidence>
<name>A0A1L9SVI9_9EURO</name>
<protein>
    <submittedName>
        <fullName evidence="2">Uncharacterized protein</fullName>
    </submittedName>
</protein>
<dbReference type="STRING" id="1073090.A0A1L9SVI9"/>
<reference evidence="3" key="1">
    <citation type="journal article" date="2017" name="Genome Biol.">
        <title>Comparative genomics reveals high biological diversity and specific adaptations in the industrially and medically important fungal genus Aspergillus.</title>
        <authorList>
            <person name="de Vries R.P."/>
            <person name="Riley R."/>
            <person name="Wiebenga A."/>
            <person name="Aguilar-Osorio G."/>
            <person name="Amillis S."/>
            <person name="Uchima C.A."/>
            <person name="Anderluh G."/>
            <person name="Asadollahi M."/>
            <person name="Askin M."/>
            <person name="Barry K."/>
            <person name="Battaglia E."/>
            <person name="Bayram O."/>
            <person name="Benocci T."/>
            <person name="Braus-Stromeyer S.A."/>
            <person name="Caldana C."/>
            <person name="Canovas D."/>
            <person name="Cerqueira G.C."/>
            <person name="Chen F."/>
            <person name="Chen W."/>
            <person name="Choi C."/>
            <person name="Clum A."/>
            <person name="Dos Santos R.A."/>
            <person name="Damasio A.R."/>
            <person name="Diallinas G."/>
            <person name="Emri T."/>
            <person name="Fekete E."/>
            <person name="Flipphi M."/>
            <person name="Freyberg S."/>
            <person name="Gallo A."/>
            <person name="Gournas C."/>
            <person name="Habgood R."/>
            <person name="Hainaut M."/>
            <person name="Harispe M.L."/>
            <person name="Henrissat B."/>
            <person name="Hilden K.S."/>
            <person name="Hope R."/>
            <person name="Hossain A."/>
            <person name="Karabika E."/>
            <person name="Karaffa L."/>
            <person name="Karanyi Z."/>
            <person name="Krasevec N."/>
            <person name="Kuo A."/>
            <person name="Kusch H."/>
            <person name="LaButti K."/>
            <person name="Lagendijk E.L."/>
            <person name="Lapidus A."/>
            <person name="Levasseur A."/>
            <person name="Lindquist E."/>
            <person name="Lipzen A."/>
            <person name="Logrieco A.F."/>
            <person name="MacCabe A."/>
            <person name="Maekelae M.R."/>
            <person name="Malavazi I."/>
            <person name="Melin P."/>
            <person name="Meyer V."/>
            <person name="Mielnichuk N."/>
            <person name="Miskei M."/>
            <person name="Molnar A.P."/>
            <person name="Mule G."/>
            <person name="Ngan C.Y."/>
            <person name="Orejas M."/>
            <person name="Orosz E."/>
            <person name="Ouedraogo J.P."/>
            <person name="Overkamp K.M."/>
            <person name="Park H.-S."/>
            <person name="Perrone G."/>
            <person name="Piumi F."/>
            <person name="Punt P.J."/>
            <person name="Ram A.F."/>
            <person name="Ramon A."/>
            <person name="Rauscher S."/>
            <person name="Record E."/>
            <person name="Riano-Pachon D.M."/>
            <person name="Robert V."/>
            <person name="Roehrig J."/>
            <person name="Ruller R."/>
            <person name="Salamov A."/>
            <person name="Salih N.S."/>
            <person name="Samson R.A."/>
            <person name="Sandor E."/>
            <person name="Sanguinetti M."/>
            <person name="Schuetze T."/>
            <person name="Sepcic K."/>
            <person name="Shelest E."/>
            <person name="Sherlock G."/>
            <person name="Sophianopoulou V."/>
            <person name="Squina F.M."/>
            <person name="Sun H."/>
            <person name="Susca A."/>
            <person name="Todd R.B."/>
            <person name="Tsang A."/>
            <person name="Unkles S.E."/>
            <person name="van de Wiele N."/>
            <person name="van Rossen-Uffink D."/>
            <person name="Oliveira J.V."/>
            <person name="Vesth T.C."/>
            <person name="Visser J."/>
            <person name="Yu J.-H."/>
            <person name="Zhou M."/>
            <person name="Andersen M.R."/>
            <person name="Archer D.B."/>
            <person name="Baker S.E."/>
            <person name="Benoit I."/>
            <person name="Brakhage A.A."/>
            <person name="Braus G.H."/>
            <person name="Fischer R."/>
            <person name="Frisvad J.C."/>
            <person name="Goldman G.H."/>
            <person name="Houbraken J."/>
            <person name="Oakley B."/>
            <person name="Pocsi I."/>
            <person name="Scazzocchio C."/>
            <person name="Seiboth B."/>
            <person name="vanKuyk P.A."/>
            <person name="Wortman J."/>
            <person name="Dyer P.S."/>
            <person name="Grigoriev I.V."/>
        </authorList>
    </citation>
    <scope>NUCLEOTIDE SEQUENCE [LARGE SCALE GENOMIC DNA]</scope>
    <source>
        <strain evidence="3">CBS 506.65</strain>
    </source>
</reference>
<dbReference type="RefSeq" id="XP_022585718.1">
    <property type="nucleotide sequence ID" value="XM_022721251.1"/>
</dbReference>
<dbReference type="AlphaFoldDB" id="A0A1L9SVI9"/>
<feature type="transmembrane region" description="Helical" evidence="1">
    <location>
        <begin position="20"/>
        <end position="39"/>
    </location>
</feature>
<proteinExistence type="predicted"/>
<evidence type="ECO:0000256" key="1">
    <source>
        <dbReference type="SAM" id="Phobius"/>
    </source>
</evidence>
<dbReference type="Proteomes" id="UP000184188">
    <property type="component" value="Unassembled WGS sequence"/>
</dbReference>